<dbReference type="PROSITE" id="PS50943">
    <property type="entry name" value="HTH_CROC1"/>
    <property type="match status" value="1"/>
</dbReference>
<dbReference type="InterPro" id="IPR001387">
    <property type="entry name" value="Cro/C1-type_HTH"/>
</dbReference>
<dbReference type="STRING" id="161355.PS9374_00121"/>
<feature type="region of interest" description="Disordered" evidence="1">
    <location>
        <begin position="1"/>
        <end position="22"/>
    </location>
</feature>
<reference evidence="4" key="2">
    <citation type="submission" date="2016-04" db="EMBL/GenBank/DDBJ databases">
        <title>Planomonospora sphaerica JCM9374 whole genome shotgun sequence.</title>
        <authorList>
            <person name="Suzuki T."/>
            <person name="Dohra H."/>
            <person name="Kodani S."/>
        </authorList>
    </citation>
    <scope>NUCLEOTIDE SEQUENCE [LARGE SCALE GENOMIC DNA]</scope>
    <source>
        <strain evidence="4">JCM 9374</strain>
    </source>
</reference>
<dbReference type="Pfam" id="PF13560">
    <property type="entry name" value="HTH_31"/>
    <property type="match status" value="1"/>
</dbReference>
<sequence>MRTVPSVGDHTEDHASERGQAGPTVLRMLVGAHLRRLRTACGITREEAGRVIRASDSKISRLELGRTGFKQRDVADLLTLYGVTEEAERETLLALAVRAGAPGWWHEYGDAVPHWFDAYLDLEQAACVIRTYQLQFVPGLLQTEDYARAVIASSSRDASPEGVERRVALRMRRQRLLHRPDPPRFWAVIDEVALRRLIGGRATMRAQIERLIELAELPHVTIQIMPFGAIGHAETAGPITVLRFPEGELPDVVYLEQLSGAVYLDKEADTARYRYVMNRLSVEAGQPSETAEILHRILAETDQSG</sequence>
<dbReference type="EMBL" id="BDCX01000001">
    <property type="protein sequence ID" value="GAT64491.1"/>
    <property type="molecule type" value="Genomic_DNA"/>
</dbReference>
<evidence type="ECO:0000313" key="4">
    <source>
        <dbReference type="Proteomes" id="UP000077701"/>
    </source>
</evidence>
<keyword evidence="4" id="KW-1185">Reference proteome</keyword>
<dbReference type="SMART" id="SM00530">
    <property type="entry name" value="HTH_XRE"/>
    <property type="match status" value="1"/>
</dbReference>
<dbReference type="CDD" id="cd00093">
    <property type="entry name" value="HTH_XRE"/>
    <property type="match status" value="1"/>
</dbReference>
<dbReference type="GO" id="GO:0003677">
    <property type="term" value="F:DNA binding"/>
    <property type="evidence" value="ECO:0007669"/>
    <property type="project" value="InterPro"/>
</dbReference>
<dbReference type="Gene3D" id="1.10.260.40">
    <property type="entry name" value="lambda repressor-like DNA-binding domains"/>
    <property type="match status" value="1"/>
</dbReference>
<dbReference type="InterPro" id="IPR043917">
    <property type="entry name" value="DUF5753"/>
</dbReference>
<evidence type="ECO:0000313" key="3">
    <source>
        <dbReference type="EMBL" id="GAT64491.1"/>
    </source>
</evidence>
<dbReference type="AlphaFoldDB" id="A0A171AZC6"/>
<proteinExistence type="predicted"/>
<name>A0A171AZC6_9ACTN</name>
<reference evidence="3 4" key="1">
    <citation type="journal article" date="2016" name="Genome Announc.">
        <title>Draft Genome Sequence of Planomonospora sphaerica JCM9374, a Rare Actinomycete.</title>
        <authorList>
            <person name="Dohra H."/>
            <person name="Suzuki T."/>
            <person name="Inoue Y."/>
            <person name="Kodani S."/>
        </authorList>
    </citation>
    <scope>NUCLEOTIDE SEQUENCE [LARGE SCALE GENOMIC DNA]</scope>
    <source>
        <strain evidence="3 4">JCM 9374</strain>
    </source>
</reference>
<feature type="domain" description="HTH cro/C1-type" evidence="2">
    <location>
        <begin position="34"/>
        <end position="87"/>
    </location>
</feature>
<dbReference type="Proteomes" id="UP000077701">
    <property type="component" value="Unassembled WGS sequence"/>
</dbReference>
<dbReference type="InterPro" id="IPR010982">
    <property type="entry name" value="Lambda_DNA-bd_dom_sf"/>
</dbReference>
<comment type="caution">
    <text evidence="3">The sequence shown here is derived from an EMBL/GenBank/DDBJ whole genome shotgun (WGS) entry which is preliminary data.</text>
</comment>
<accession>A0A171AZC6</accession>
<protein>
    <submittedName>
        <fullName evidence="3">XRE family transcriptional regulator</fullName>
    </submittedName>
</protein>
<organism evidence="3 4">
    <name type="scientific">Planomonospora sphaerica</name>
    <dbReference type="NCBI Taxonomy" id="161355"/>
    <lineage>
        <taxon>Bacteria</taxon>
        <taxon>Bacillati</taxon>
        <taxon>Actinomycetota</taxon>
        <taxon>Actinomycetes</taxon>
        <taxon>Streptosporangiales</taxon>
        <taxon>Streptosporangiaceae</taxon>
        <taxon>Planomonospora</taxon>
    </lineage>
</organism>
<evidence type="ECO:0000259" key="2">
    <source>
        <dbReference type="PROSITE" id="PS50943"/>
    </source>
</evidence>
<dbReference type="Pfam" id="PF19054">
    <property type="entry name" value="DUF5753"/>
    <property type="match status" value="1"/>
</dbReference>
<gene>
    <name evidence="3" type="ORF">PS9374_00121</name>
</gene>
<dbReference type="RefSeq" id="WP_369690491.1">
    <property type="nucleotide sequence ID" value="NZ_BDCX01000001.1"/>
</dbReference>
<evidence type="ECO:0000256" key="1">
    <source>
        <dbReference type="SAM" id="MobiDB-lite"/>
    </source>
</evidence>
<dbReference type="SUPFAM" id="SSF47413">
    <property type="entry name" value="lambda repressor-like DNA-binding domains"/>
    <property type="match status" value="1"/>
</dbReference>